<evidence type="ECO:0000256" key="5">
    <source>
        <dbReference type="ARBA" id="ARBA00022801"/>
    </source>
</evidence>
<evidence type="ECO:0000256" key="3">
    <source>
        <dbReference type="ARBA" id="ARBA00012865"/>
    </source>
</evidence>
<dbReference type="GO" id="GO:0071555">
    <property type="term" value="P:cell wall organization"/>
    <property type="evidence" value="ECO:0007669"/>
    <property type="project" value="TreeGrafter"/>
</dbReference>
<keyword evidence="9" id="KW-1185">Reference proteome</keyword>
<evidence type="ECO:0000256" key="1">
    <source>
        <dbReference type="ARBA" id="ARBA00001526"/>
    </source>
</evidence>
<keyword evidence="6" id="KW-0046">Antibiotic resistance</keyword>
<dbReference type="GO" id="GO:0005886">
    <property type="term" value="C:plasma membrane"/>
    <property type="evidence" value="ECO:0007669"/>
    <property type="project" value="TreeGrafter"/>
</dbReference>
<organism evidence="8 9">
    <name type="scientific">Chitinophaga lutea</name>
    <dbReference type="NCBI Taxonomy" id="2488634"/>
    <lineage>
        <taxon>Bacteria</taxon>
        <taxon>Pseudomonadati</taxon>
        <taxon>Bacteroidota</taxon>
        <taxon>Chitinophagia</taxon>
        <taxon>Chitinophagales</taxon>
        <taxon>Chitinophagaceae</taxon>
        <taxon>Chitinophaga</taxon>
    </lineage>
</organism>
<dbReference type="AlphaFoldDB" id="A0A3N4PH10"/>
<evidence type="ECO:0000256" key="6">
    <source>
        <dbReference type="ARBA" id="ARBA00023251"/>
    </source>
</evidence>
<dbReference type="InterPro" id="IPR012338">
    <property type="entry name" value="Beta-lactam/transpept-like"/>
</dbReference>
<dbReference type="GO" id="GO:0008658">
    <property type="term" value="F:penicillin binding"/>
    <property type="evidence" value="ECO:0007669"/>
    <property type="project" value="InterPro"/>
</dbReference>
<dbReference type="OrthoDB" id="9762883at2"/>
<dbReference type="SUPFAM" id="SSF56601">
    <property type="entry name" value="beta-lactamase/transpeptidase-like"/>
    <property type="match status" value="1"/>
</dbReference>
<dbReference type="InterPro" id="IPR050515">
    <property type="entry name" value="Beta-lactam/transpept"/>
</dbReference>
<evidence type="ECO:0000256" key="4">
    <source>
        <dbReference type="ARBA" id="ARBA00022729"/>
    </source>
</evidence>
<dbReference type="EC" id="3.5.2.6" evidence="3"/>
<evidence type="ECO:0000313" key="8">
    <source>
        <dbReference type="EMBL" id="RPE07983.1"/>
    </source>
</evidence>
<protein>
    <recommendedName>
        <fullName evidence="3">beta-lactamase</fullName>
        <ecNumber evidence="3">3.5.2.6</ecNumber>
    </recommendedName>
</protein>
<keyword evidence="4" id="KW-0732">Signal</keyword>
<comment type="caution">
    <text evidence="8">The sequence shown here is derived from an EMBL/GenBank/DDBJ whole genome shotgun (WGS) entry which is preliminary data.</text>
</comment>
<name>A0A3N4PH10_9BACT</name>
<dbReference type="PANTHER" id="PTHR30627">
    <property type="entry name" value="PEPTIDOGLYCAN D,D-TRANSPEPTIDASE"/>
    <property type="match status" value="1"/>
</dbReference>
<dbReference type="Pfam" id="PF00905">
    <property type="entry name" value="Transpeptidase"/>
    <property type="match status" value="1"/>
</dbReference>
<sequence length="256" mass="29885">MLRFLFIFIFGCTVQTAAQNCDIPGSTVIYDYAAKKWICTDSADAWKPSQPASTFKIINLLIALETGVIKDENEVIKWPGKTDTSLYGYRPEIYKDMTVKRAFEVSAGWAFIELSKKIGKERYRHYLKACRYGNGDLSRNDPDFWNFGPFKISPRNQVEFLISVYEEKLPFSKRNFAILKRVMITEQTNDYTIRSKTGWTRLDGNDYGWWTGYLEKKNNVYFFATRLVKERKTQNPDFGSCRKLVTIQRLKELKAM</sequence>
<evidence type="ECO:0000259" key="7">
    <source>
        <dbReference type="Pfam" id="PF00905"/>
    </source>
</evidence>
<feature type="domain" description="Penicillin-binding protein transpeptidase" evidence="7">
    <location>
        <begin position="45"/>
        <end position="230"/>
    </location>
</feature>
<keyword evidence="5" id="KW-0378">Hydrolase</keyword>
<accession>A0A3N4PH10</accession>
<comment type="similarity">
    <text evidence="2">Belongs to the class-D beta-lactamase family.</text>
</comment>
<dbReference type="Proteomes" id="UP000278351">
    <property type="component" value="Unassembled WGS sequence"/>
</dbReference>
<proteinExistence type="inferred from homology"/>
<dbReference type="PANTHER" id="PTHR30627:SF6">
    <property type="entry name" value="BETA-LACTAMASE YBXI-RELATED"/>
    <property type="match status" value="1"/>
</dbReference>
<reference evidence="8 9" key="1">
    <citation type="submission" date="2018-11" db="EMBL/GenBank/DDBJ databases">
        <title>Chitinophaga lutea sp.nov., isolate from arsenic contaminated soil.</title>
        <authorList>
            <person name="Zong Y."/>
        </authorList>
    </citation>
    <scope>NUCLEOTIDE SEQUENCE [LARGE SCALE GENOMIC DNA]</scope>
    <source>
        <strain evidence="8 9">ZY74</strain>
    </source>
</reference>
<gene>
    <name evidence="8" type="ORF">EGT74_12970</name>
</gene>
<evidence type="ECO:0000256" key="2">
    <source>
        <dbReference type="ARBA" id="ARBA00007898"/>
    </source>
</evidence>
<comment type="catalytic activity">
    <reaction evidence="1">
        <text>a beta-lactam + H2O = a substituted beta-amino acid</text>
        <dbReference type="Rhea" id="RHEA:20401"/>
        <dbReference type="ChEBI" id="CHEBI:15377"/>
        <dbReference type="ChEBI" id="CHEBI:35627"/>
        <dbReference type="ChEBI" id="CHEBI:140347"/>
        <dbReference type="EC" id="3.5.2.6"/>
    </reaction>
</comment>
<dbReference type="InterPro" id="IPR001460">
    <property type="entry name" value="PCN-bd_Tpept"/>
</dbReference>
<dbReference type="GO" id="GO:0046677">
    <property type="term" value="P:response to antibiotic"/>
    <property type="evidence" value="ECO:0007669"/>
    <property type="project" value="UniProtKB-KW"/>
</dbReference>
<dbReference type="GO" id="GO:0008800">
    <property type="term" value="F:beta-lactamase activity"/>
    <property type="evidence" value="ECO:0007669"/>
    <property type="project" value="UniProtKB-EC"/>
</dbReference>
<dbReference type="EMBL" id="RPDH01000002">
    <property type="protein sequence ID" value="RPE07983.1"/>
    <property type="molecule type" value="Genomic_DNA"/>
</dbReference>
<dbReference type="RefSeq" id="WP_123846983.1">
    <property type="nucleotide sequence ID" value="NZ_RPDH01000002.1"/>
</dbReference>
<dbReference type="Gene3D" id="3.40.710.10">
    <property type="entry name" value="DD-peptidase/beta-lactamase superfamily"/>
    <property type="match status" value="1"/>
</dbReference>
<evidence type="ECO:0000313" key="9">
    <source>
        <dbReference type="Proteomes" id="UP000278351"/>
    </source>
</evidence>